<dbReference type="GO" id="GO:0016791">
    <property type="term" value="F:phosphatase activity"/>
    <property type="evidence" value="ECO:0007669"/>
    <property type="project" value="TreeGrafter"/>
</dbReference>
<evidence type="ECO:0000256" key="3">
    <source>
        <dbReference type="ARBA" id="ARBA00022679"/>
    </source>
</evidence>
<dbReference type="GO" id="GO:0016020">
    <property type="term" value="C:membrane"/>
    <property type="evidence" value="ECO:0007669"/>
    <property type="project" value="UniProtKB-SubCell"/>
</dbReference>
<dbReference type="PANTHER" id="PTHR15486">
    <property type="entry name" value="ANCIENT UBIQUITOUS PROTEIN"/>
    <property type="match status" value="1"/>
</dbReference>
<feature type="domain" description="Phospholipid/glycerol acyltransferase" evidence="8">
    <location>
        <begin position="340"/>
        <end position="441"/>
    </location>
</feature>
<evidence type="ECO:0000256" key="7">
    <source>
        <dbReference type="SAM" id="Phobius"/>
    </source>
</evidence>
<dbReference type="AlphaFoldDB" id="A0AAQ3JZG7"/>
<feature type="transmembrane region" description="Helical" evidence="7">
    <location>
        <begin position="90"/>
        <end position="108"/>
    </location>
</feature>
<name>A0AAQ3JZG7_9LILI</name>
<keyword evidence="6 7" id="KW-0472">Membrane</keyword>
<comment type="similarity">
    <text evidence="2">Belongs to the GPAT/DAPAT family.</text>
</comment>
<dbReference type="InterPro" id="IPR002123">
    <property type="entry name" value="Plipid/glycerol_acylTrfase"/>
</dbReference>
<dbReference type="Pfam" id="PF23270">
    <property type="entry name" value="HAD_RAM2_N"/>
    <property type="match status" value="1"/>
</dbReference>
<keyword evidence="3" id="KW-0808">Transferase</keyword>
<feature type="transmembrane region" description="Helical" evidence="7">
    <location>
        <begin position="277"/>
        <end position="297"/>
    </location>
</feature>
<evidence type="ECO:0000259" key="8">
    <source>
        <dbReference type="SMART" id="SM00563"/>
    </source>
</evidence>
<evidence type="ECO:0000313" key="9">
    <source>
        <dbReference type="EMBL" id="WOK99259.1"/>
    </source>
</evidence>
<dbReference type="PANTHER" id="PTHR15486:SF0">
    <property type="entry name" value="GLYCEROL-3-PHOSPHATE ACYLTRANSFERASE 1"/>
    <property type="match status" value="1"/>
</dbReference>
<dbReference type="SMART" id="SM00563">
    <property type="entry name" value="PlsC"/>
    <property type="match status" value="1"/>
</dbReference>
<feature type="transmembrane region" description="Helical" evidence="7">
    <location>
        <begin position="309"/>
        <end position="328"/>
    </location>
</feature>
<comment type="subcellular location">
    <subcellularLocation>
        <location evidence="1">Membrane</location>
        <topology evidence="1">Multi-pass membrane protein</topology>
    </subcellularLocation>
</comment>
<protein>
    <recommendedName>
        <fullName evidence="8">Phospholipid/glycerol acyltransferase domain-containing protein</fullName>
    </recommendedName>
</protein>
<dbReference type="InterPro" id="IPR056462">
    <property type="entry name" value="HAD_RAM2/GPAT1-8"/>
</dbReference>
<keyword evidence="5 7" id="KW-1133">Transmembrane helix</keyword>
<evidence type="ECO:0000256" key="2">
    <source>
        <dbReference type="ARBA" id="ARBA00007937"/>
    </source>
</evidence>
<dbReference type="Pfam" id="PF01553">
    <property type="entry name" value="Acyltransferase"/>
    <property type="match status" value="1"/>
</dbReference>
<evidence type="ECO:0000256" key="5">
    <source>
        <dbReference type="ARBA" id="ARBA00022989"/>
    </source>
</evidence>
<dbReference type="SUPFAM" id="SSF69593">
    <property type="entry name" value="Glycerol-3-phosphate (1)-acyltransferase"/>
    <property type="match status" value="1"/>
</dbReference>
<sequence>MNASIVFLKIGAHWQLAWQDAVRKLRSCVFFRKINSSCRLHHQLPPPLHSKCSLEGREGQTLVCDDFHGTLLATHSLFPYFMLMAFEGGGLLRALLLLLLSPWLWLLGERMELALRIMVFVTFCGLQTRDVDLVSRAVLPKFYLENLHPRAYEMLMAFTGKRVVVTSLPRLMVEGFLREYLAVNEVVGAELHVVGGCYFTGLIVSASTVSVKQRAFKELFGDAMADVALLSSSSLHVHDHLFISCSKEIYVVNREECFEHLPRNKYPKPLIFHDGRLAFLPTPAATLALFLWLPLAIPLSVFRIGMGVVFPYKLVLLIAALTGLRLRIGGHERTHRRKGALYVCTHRTLLDPVMLCTGLQRPVPAVTYGLSRLSEFLAPMKTVRLTRDRDRDAATMRRLLADCELAVCPEGTTCREPYLLRFSPLFAELAEDIVPVALDAEVGMLYGTTASGRKWLDSVVFMMNPAPGYKVDILEPVPREMTRAGGLGAADVANRIQVRLAEALGFECTSLTRRDKYRMLAGNEGVVSLREGKKRCM</sequence>
<evidence type="ECO:0000256" key="4">
    <source>
        <dbReference type="ARBA" id="ARBA00022692"/>
    </source>
</evidence>
<gene>
    <name evidence="9" type="ORF">Cni_G07971</name>
</gene>
<evidence type="ECO:0000256" key="1">
    <source>
        <dbReference type="ARBA" id="ARBA00004141"/>
    </source>
</evidence>
<keyword evidence="4 7" id="KW-0812">Transmembrane</keyword>
<keyword evidence="10" id="KW-1185">Reference proteome</keyword>
<evidence type="ECO:0000313" key="10">
    <source>
        <dbReference type="Proteomes" id="UP001327560"/>
    </source>
</evidence>
<proteinExistence type="inferred from homology"/>
<dbReference type="EMBL" id="CP136891">
    <property type="protein sequence ID" value="WOK99259.1"/>
    <property type="molecule type" value="Genomic_DNA"/>
</dbReference>
<accession>A0AAQ3JZG7</accession>
<organism evidence="9 10">
    <name type="scientific">Canna indica</name>
    <name type="common">Indian-shot</name>
    <dbReference type="NCBI Taxonomy" id="4628"/>
    <lineage>
        <taxon>Eukaryota</taxon>
        <taxon>Viridiplantae</taxon>
        <taxon>Streptophyta</taxon>
        <taxon>Embryophyta</taxon>
        <taxon>Tracheophyta</taxon>
        <taxon>Spermatophyta</taxon>
        <taxon>Magnoliopsida</taxon>
        <taxon>Liliopsida</taxon>
        <taxon>Zingiberales</taxon>
        <taxon>Cannaceae</taxon>
        <taxon>Canna</taxon>
    </lineage>
</organism>
<dbReference type="Proteomes" id="UP001327560">
    <property type="component" value="Chromosome 2"/>
</dbReference>
<dbReference type="GO" id="GO:0010143">
    <property type="term" value="P:cutin biosynthetic process"/>
    <property type="evidence" value="ECO:0007669"/>
    <property type="project" value="TreeGrafter"/>
</dbReference>
<dbReference type="GO" id="GO:0090447">
    <property type="term" value="F:glycerol-3-phosphate 2-O-acyltransferase activity"/>
    <property type="evidence" value="ECO:0007669"/>
    <property type="project" value="TreeGrafter"/>
</dbReference>
<evidence type="ECO:0000256" key="6">
    <source>
        <dbReference type="ARBA" id="ARBA00023136"/>
    </source>
</evidence>
<reference evidence="9 10" key="1">
    <citation type="submission" date="2023-10" db="EMBL/GenBank/DDBJ databases">
        <title>Chromosome-scale genome assembly provides insights into flower coloration mechanisms of Canna indica.</title>
        <authorList>
            <person name="Li C."/>
        </authorList>
    </citation>
    <scope>NUCLEOTIDE SEQUENCE [LARGE SCALE GENOMIC DNA]</scope>
    <source>
        <tissue evidence="9">Flower</tissue>
    </source>
</reference>